<gene>
    <name evidence="1" type="ORF">BDN70DRAFT_998543</name>
</gene>
<keyword evidence="2" id="KW-1185">Reference proteome</keyword>
<organism evidence="1 2">
    <name type="scientific">Pholiota conissans</name>
    <dbReference type="NCBI Taxonomy" id="109636"/>
    <lineage>
        <taxon>Eukaryota</taxon>
        <taxon>Fungi</taxon>
        <taxon>Dikarya</taxon>
        <taxon>Basidiomycota</taxon>
        <taxon>Agaricomycotina</taxon>
        <taxon>Agaricomycetes</taxon>
        <taxon>Agaricomycetidae</taxon>
        <taxon>Agaricales</taxon>
        <taxon>Agaricineae</taxon>
        <taxon>Strophariaceae</taxon>
        <taxon>Pholiota</taxon>
    </lineage>
</organism>
<evidence type="ECO:0000313" key="1">
    <source>
        <dbReference type="EMBL" id="KAF9471658.1"/>
    </source>
</evidence>
<evidence type="ECO:0000313" key="2">
    <source>
        <dbReference type="Proteomes" id="UP000807469"/>
    </source>
</evidence>
<protein>
    <submittedName>
        <fullName evidence="1">Uncharacterized protein</fullName>
    </submittedName>
</protein>
<reference evidence="1" key="1">
    <citation type="submission" date="2020-11" db="EMBL/GenBank/DDBJ databases">
        <authorList>
            <consortium name="DOE Joint Genome Institute"/>
            <person name="Ahrendt S."/>
            <person name="Riley R."/>
            <person name="Andreopoulos W."/>
            <person name="Labutti K."/>
            <person name="Pangilinan J."/>
            <person name="Ruiz-Duenas F.J."/>
            <person name="Barrasa J.M."/>
            <person name="Sanchez-Garcia M."/>
            <person name="Camarero S."/>
            <person name="Miyauchi S."/>
            <person name="Serrano A."/>
            <person name="Linde D."/>
            <person name="Babiker R."/>
            <person name="Drula E."/>
            <person name="Ayuso-Fernandez I."/>
            <person name="Pacheco R."/>
            <person name="Padilla G."/>
            <person name="Ferreira P."/>
            <person name="Barriuso J."/>
            <person name="Kellner H."/>
            <person name="Castanera R."/>
            <person name="Alfaro M."/>
            <person name="Ramirez L."/>
            <person name="Pisabarro A.G."/>
            <person name="Kuo A."/>
            <person name="Tritt A."/>
            <person name="Lipzen A."/>
            <person name="He G."/>
            <person name="Yan M."/>
            <person name="Ng V."/>
            <person name="Cullen D."/>
            <person name="Martin F."/>
            <person name="Rosso M.-N."/>
            <person name="Henrissat B."/>
            <person name="Hibbett D."/>
            <person name="Martinez A.T."/>
            <person name="Grigoriev I.V."/>
        </authorList>
    </citation>
    <scope>NUCLEOTIDE SEQUENCE</scope>
    <source>
        <strain evidence="1">CIRM-BRFM 674</strain>
    </source>
</reference>
<proteinExistence type="predicted"/>
<dbReference type="EMBL" id="MU155644">
    <property type="protein sequence ID" value="KAF9471658.1"/>
    <property type="molecule type" value="Genomic_DNA"/>
</dbReference>
<dbReference type="OrthoDB" id="3226942at2759"/>
<sequence>MSKNKGGQPVDEFVHLHFTPVGEKTASRRWNMRCNYCPGDAHMHTPREGGGIDVDRAENLFNDAIWTPCADADGPEEVSLEDIDAEFSHLANQLVSEKDGDGLPFTIPVDQVYDLTTLDAIRAGNVIPISVDDELEVITQSGSVDTWDPASLLLSLGV</sequence>
<name>A0A9P5YMI1_9AGAR</name>
<dbReference type="AlphaFoldDB" id="A0A9P5YMI1"/>
<dbReference type="Proteomes" id="UP000807469">
    <property type="component" value="Unassembled WGS sequence"/>
</dbReference>
<accession>A0A9P5YMI1</accession>
<comment type="caution">
    <text evidence="1">The sequence shown here is derived from an EMBL/GenBank/DDBJ whole genome shotgun (WGS) entry which is preliminary data.</text>
</comment>